<evidence type="ECO:0000313" key="4">
    <source>
        <dbReference type="Proteomes" id="UP000799428"/>
    </source>
</evidence>
<dbReference type="PROSITE" id="PS50280">
    <property type="entry name" value="SET"/>
    <property type="match status" value="1"/>
</dbReference>
<proteinExistence type="predicted"/>
<dbReference type="PANTHER" id="PTHR47332">
    <property type="entry name" value="SET DOMAIN-CONTAINING PROTEIN 5"/>
    <property type="match status" value="1"/>
</dbReference>
<feature type="region of interest" description="Disordered" evidence="1">
    <location>
        <begin position="85"/>
        <end position="125"/>
    </location>
</feature>
<protein>
    <recommendedName>
        <fullName evidence="2">SET domain-containing protein</fullName>
    </recommendedName>
</protein>
<dbReference type="PANTHER" id="PTHR47332:SF2">
    <property type="entry name" value="SET-6"/>
    <property type="match status" value="1"/>
</dbReference>
<feature type="domain" description="SET" evidence="2">
    <location>
        <begin position="171"/>
        <end position="376"/>
    </location>
</feature>
<dbReference type="SMART" id="SM00317">
    <property type="entry name" value="SET"/>
    <property type="match status" value="1"/>
</dbReference>
<feature type="region of interest" description="Disordered" evidence="1">
    <location>
        <begin position="22"/>
        <end position="63"/>
    </location>
</feature>
<organism evidence="3 4">
    <name type="scientific">Pleomassaria siparia CBS 279.74</name>
    <dbReference type="NCBI Taxonomy" id="1314801"/>
    <lineage>
        <taxon>Eukaryota</taxon>
        <taxon>Fungi</taxon>
        <taxon>Dikarya</taxon>
        <taxon>Ascomycota</taxon>
        <taxon>Pezizomycotina</taxon>
        <taxon>Dothideomycetes</taxon>
        <taxon>Pleosporomycetidae</taxon>
        <taxon>Pleosporales</taxon>
        <taxon>Pleomassariaceae</taxon>
        <taxon>Pleomassaria</taxon>
    </lineage>
</organism>
<accession>A0A6G1KPH5</accession>
<evidence type="ECO:0000256" key="1">
    <source>
        <dbReference type="SAM" id="MobiDB-lite"/>
    </source>
</evidence>
<sequence>MYPKDFDNTPTTHAEVEAAQMAKENKTTQKDGSEPISLSGKSVAQKATGTSSTKPKTFDSAPTSFLATEIAKKLKGLSLDGEQGIEEQDVDIEGQAKKTNKGKERATDEEHDRFQDIQSDEGSDIEDTRASEDIYLASIIRRFPGPSLVSTGKSIPTIQVHRPLPEVPVVPHFELRPVPGAVYIIDYIHSGLFATANIVEGTRLICEAPLITFDGSGDQIEQVWDAYNKLSDVDQARVMALRPHEHIHPRLVDLRQQIDTAMHNLKIMREQGVSERLGLGEKVRVSIESKLRENIAKHEVVKRFCTHSHQLAPVIEEQYPKLSANKIIQGLFAHIACIRHSCVPNCFVNWNSSTGRMTIHATKKISKDEELTISFMGKDAYYQNLEGRETRLRAVAALPCWCPACDDRHPSFTTHAVIRAQLHTVEYFYTRALSEIDSRPEEVEQRVINIIRLLGLAGCTDAEIVKWRVKLRDELLPRRGQWIAALAQARLALRMAINCYGADFLQEVEPLQAAVEKIQKTIHVKGAA</sequence>
<feature type="compositionally biased region" description="Polar residues" evidence="1">
    <location>
        <begin position="39"/>
        <end position="63"/>
    </location>
</feature>
<dbReference type="InterPro" id="IPR053185">
    <property type="entry name" value="SET_domain_protein"/>
</dbReference>
<name>A0A6G1KPH5_9PLEO</name>
<dbReference type="SUPFAM" id="SSF82199">
    <property type="entry name" value="SET domain"/>
    <property type="match status" value="1"/>
</dbReference>
<evidence type="ECO:0000313" key="3">
    <source>
        <dbReference type="EMBL" id="KAF2714543.1"/>
    </source>
</evidence>
<reference evidence="3" key="1">
    <citation type="journal article" date="2020" name="Stud. Mycol.">
        <title>101 Dothideomycetes genomes: a test case for predicting lifestyles and emergence of pathogens.</title>
        <authorList>
            <person name="Haridas S."/>
            <person name="Albert R."/>
            <person name="Binder M."/>
            <person name="Bloem J."/>
            <person name="Labutti K."/>
            <person name="Salamov A."/>
            <person name="Andreopoulos B."/>
            <person name="Baker S."/>
            <person name="Barry K."/>
            <person name="Bills G."/>
            <person name="Bluhm B."/>
            <person name="Cannon C."/>
            <person name="Castanera R."/>
            <person name="Culley D."/>
            <person name="Daum C."/>
            <person name="Ezra D."/>
            <person name="Gonzalez J."/>
            <person name="Henrissat B."/>
            <person name="Kuo A."/>
            <person name="Liang C."/>
            <person name="Lipzen A."/>
            <person name="Lutzoni F."/>
            <person name="Magnuson J."/>
            <person name="Mondo S."/>
            <person name="Nolan M."/>
            <person name="Ohm R."/>
            <person name="Pangilinan J."/>
            <person name="Park H.-J."/>
            <person name="Ramirez L."/>
            <person name="Alfaro M."/>
            <person name="Sun H."/>
            <person name="Tritt A."/>
            <person name="Yoshinaga Y."/>
            <person name="Zwiers L.-H."/>
            <person name="Turgeon B."/>
            <person name="Goodwin S."/>
            <person name="Spatafora J."/>
            <person name="Crous P."/>
            <person name="Grigoriev I."/>
        </authorList>
    </citation>
    <scope>NUCLEOTIDE SEQUENCE</scope>
    <source>
        <strain evidence="3">CBS 279.74</strain>
    </source>
</reference>
<feature type="compositionally biased region" description="Basic and acidic residues" evidence="1">
    <location>
        <begin position="101"/>
        <end position="115"/>
    </location>
</feature>
<gene>
    <name evidence="3" type="ORF">K504DRAFT_5690</name>
</gene>
<evidence type="ECO:0000259" key="2">
    <source>
        <dbReference type="PROSITE" id="PS50280"/>
    </source>
</evidence>
<dbReference type="InterPro" id="IPR046341">
    <property type="entry name" value="SET_dom_sf"/>
</dbReference>
<dbReference type="AlphaFoldDB" id="A0A6G1KPH5"/>
<dbReference type="CDD" id="cd20071">
    <property type="entry name" value="SET_SMYD"/>
    <property type="match status" value="1"/>
</dbReference>
<dbReference type="InterPro" id="IPR001214">
    <property type="entry name" value="SET_dom"/>
</dbReference>
<feature type="compositionally biased region" description="Basic and acidic residues" evidence="1">
    <location>
        <begin position="23"/>
        <end position="33"/>
    </location>
</feature>
<dbReference type="Gene3D" id="2.170.270.10">
    <property type="entry name" value="SET domain"/>
    <property type="match status" value="1"/>
</dbReference>
<keyword evidence="4" id="KW-1185">Reference proteome</keyword>
<dbReference type="OrthoDB" id="265717at2759"/>
<dbReference type="EMBL" id="MU005764">
    <property type="protein sequence ID" value="KAF2714543.1"/>
    <property type="molecule type" value="Genomic_DNA"/>
</dbReference>
<dbReference type="Proteomes" id="UP000799428">
    <property type="component" value="Unassembled WGS sequence"/>
</dbReference>
<dbReference type="Pfam" id="PF00856">
    <property type="entry name" value="SET"/>
    <property type="match status" value="1"/>
</dbReference>